<sequence>MDPTYVHQGETMHKRASGGRDVILQEALNKISSKVSHFEEEGLRKTSFSIGVVNVALTAYVIGKWPEFYWVLYLVKAIVMVFYKLFFVWYPARQHYFFLDFCWISNGIFFFLFLLLLFKLTSPSVTQNLFLIFFAVANGPLAWSVIALQNKLVFHNFEWTSTLFIHMSPGLASWGIHWNREKVLEAWGSRFEAYAEASTADLFLVGWGYYCVWWACFTAWMLLRGLHYPELGYETVFDALAKAHKFEEIKPFKGRGLRTQIIIYMALHFLGCTLTFGWSCLMWKSQIAHTAFLSLCFLSAVVQGSSWYLYAIQRAAIKQIEMLMDDKTRAAPKNSV</sequence>
<evidence type="ECO:0000256" key="7">
    <source>
        <dbReference type="ARBA" id="ARBA00022989"/>
    </source>
</evidence>
<feature type="transmembrane region" description="Helical" evidence="13">
    <location>
        <begin position="261"/>
        <end position="279"/>
    </location>
</feature>
<proteinExistence type="inferred from homology"/>
<evidence type="ECO:0000256" key="8">
    <source>
        <dbReference type="ARBA" id="ARBA00023098"/>
    </source>
</evidence>
<comment type="caution">
    <text evidence="14">The sequence shown here is derived from an EMBL/GenBank/DDBJ whole genome shotgun (WGS) entry which is preliminary data.</text>
</comment>
<evidence type="ECO:0000256" key="13">
    <source>
        <dbReference type="SAM" id="Phobius"/>
    </source>
</evidence>
<keyword evidence="12" id="KW-0012">Acyltransferase</keyword>
<keyword evidence="15" id="KW-1185">Reference proteome</keyword>
<feature type="transmembrane region" description="Helical" evidence="13">
    <location>
        <begin position="70"/>
        <end position="90"/>
    </location>
</feature>
<keyword evidence="7 13" id="KW-1133">Transmembrane helix</keyword>
<dbReference type="InterPro" id="IPR021261">
    <property type="entry name" value="GPCAT"/>
</dbReference>
<name>A0A9W7KT89_9STRA</name>
<feature type="transmembrane region" description="Helical" evidence="13">
    <location>
        <begin position="202"/>
        <end position="223"/>
    </location>
</feature>
<dbReference type="Pfam" id="PF10998">
    <property type="entry name" value="DUF2838"/>
    <property type="match status" value="1"/>
</dbReference>
<organism evidence="14 15">
    <name type="scientific">Triparma retinervis</name>
    <dbReference type="NCBI Taxonomy" id="2557542"/>
    <lineage>
        <taxon>Eukaryota</taxon>
        <taxon>Sar</taxon>
        <taxon>Stramenopiles</taxon>
        <taxon>Ochrophyta</taxon>
        <taxon>Bolidophyceae</taxon>
        <taxon>Parmales</taxon>
        <taxon>Triparmaceae</taxon>
        <taxon>Triparma</taxon>
    </lineage>
</organism>
<evidence type="ECO:0000256" key="2">
    <source>
        <dbReference type="ARBA" id="ARBA00006675"/>
    </source>
</evidence>
<keyword evidence="8" id="KW-0443">Lipid metabolism</keyword>
<dbReference type="OrthoDB" id="406287at2759"/>
<protein>
    <recommendedName>
        <fullName evidence="3">Glycerophosphocholine acyltransferase 1</fullName>
    </recommendedName>
</protein>
<feature type="transmembrane region" description="Helical" evidence="13">
    <location>
        <begin position="96"/>
        <end position="117"/>
    </location>
</feature>
<keyword evidence="4" id="KW-0444">Lipid biosynthesis</keyword>
<evidence type="ECO:0000256" key="12">
    <source>
        <dbReference type="ARBA" id="ARBA00023315"/>
    </source>
</evidence>
<keyword evidence="6 13" id="KW-0812">Transmembrane</keyword>
<dbReference type="PANTHER" id="PTHR31201:SF1">
    <property type="entry name" value="GLYCEROPHOSPHOCHOLINE ACYLTRANSFERASE 1"/>
    <property type="match status" value="1"/>
</dbReference>
<gene>
    <name evidence="14" type="ORF">TrRE_jg2595</name>
</gene>
<dbReference type="GO" id="GO:0006656">
    <property type="term" value="P:phosphatidylcholine biosynthetic process"/>
    <property type="evidence" value="ECO:0007669"/>
    <property type="project" value="TreeGrafter"/>
</dbReference>
<dbReference type="GO" id="GO:0016746">
    <property type="term" value="F:acyltransferase activity"/>
    <property type="evidence" value="ECO:0007669"/>
    <property type="project" value="UniProtKB-KW"/>
</dbReference>
<evidence type="ECO:0000313" key="14">
    <source>
        <dbReference type="EMBL" id="GMI10491.1"/>
    </source>
</evidence>
<dbReference type="PANTHER" id="PTHR31201">
    <property type="entry name" value="OS01G0585100 PROTEIN"/>
    <property type="match status" value="1"/>
</dbReference>
<keyword evidence="11" id="KW-1208">Phospholipid metabolism</keyword>
<evidence type="ECO:0000256" key="4">
    <source>
        <dbReference type="ARBA" id="ARBA00022516"/>
    </source>
</evidence>
<comment type="subcellular location">
    <subcellularLocation>
        <location evidence="1">Membrane</location>
        <topology evidence="1">Multi-pass membrane protein</topology>
    </subcellularLocation>
</comment>
<keyword evidence="9 13" id="KW-0472">Membrane</keyword>
<evidence type="ECO:0000256" key="11">
    <source>
        <dbReference type="ARBA" id="ARBA00023264"/>
    </source>
</evidence>
<comment type="similarity">
    <text evidence="2">Belongs to the GPC1 family.</text>
</comment>
<keyword evidence="5" id="KW-0808">Transferase</keyword>
<evidence type="ECO:0000256" key="3">
    <source>
        <dbReference type="ARBA" id="ARBA00019082"/>
    </source>
</evidence>
<reference evidence="14" key="1">
    <citation type="submission" date="2022-07" db="EMBL/GenBank/DDBJ databases">
        <title>Genome analysis of Parmales, a sister group of diatoms, reveals the evolutionary specialization of diatoms from phago-mixotrophs to photoautotrophs.</title>
        <authorList>
            <person name="Ban H."/>
            <person name="Sato S."/>
            <person name="Yoshikawa S."/>
            <person name="Kazumasa Y."/>
            <person name="Nakamura Y."/>
            <person name="Ichinomiya M."/>
            <person name="Saitoh K."/>
            <person name="Sato N."/>
            <person name="Blanc-Mathieu R."/>
            <person name="Endo H."/>
            <person name="Kuwata A."/>
            <person name="Ogata H."/>
        </authorList>
    </citation>
    <scope>NUCLEOTIDE SEQUENCE</scope>
</reference>
<accession>A0A9W7KT89</accession>
<evidence type="ECO:0000256" key="9">
    <source>
        <dbReference type="ARBA" id="ARBA00023136"/>
    </source>
</evidence>
<dbReference type="GO" id="GO:0016020">
    <property type="term" value="C:membrane"/>
    <property type="evidence" value="ECO:0007669"/>
    <property type="project" value="UniProtKB-SubCell"/>
</dbReference>
<evidence type="ECO:0000256" key="1">
    <source>
        <dbReference type="ARBA" id="ARBA00004141"/>
    </source>
</evidence>
<dbReference type="AlphaFoldDB" id="A0A9W7KT89"/>
<feature type="transmembrane region" description="Helical" evidence="13">
    <location>
        <begin position="46"/>
        <end position="63"/>
    </location>
</feature>
<evidence type="ECO:0000256" key="5">
    <source>
        <dbReference type="ARBA" id="ARBA00022679"/>
    </source>
</evidence>
<dbReference type="EMBL" id="BRXZ01000376">
    <property type="protein sequence ID" value="GMI10491.1"/>
    <property type="molecule type" value="Genomic_DNA"/>
</dbReference>
<feature type="transmembrane region" description="Helical" evidence="13">
    <location>
        <begin position="129"/>
        <end position="148"/>
    </location>
</feature>
<keyword evidence="10" id="KW-0594">Phospholipid biosynthesis</keyword>
<evidence type="ECO:0000313" key="15">
    <source>
        <dbReference type="Proteomes" id="UP001165082"/>
    </source>
</evidence>
<feature type="transmembrane region" description="Helical" evidence="13">
    <location>
        <begin position="291"/>
        <end position="312"/>
    </location>
</feature>
<dbReference type="Proteomes" id="UP001165082">
    <property type="component" value="Unassembled WGS sequence"/>
</dbReference>
<evidence type="ECO:0000256" key="6">
    <source>
        <dbReference type="ARBA" id="ARBA00022692"/>
    </source>
</evidence>
<evidence type="ECO:0000256" key="10">
    <source>
        <dbReference type="ARBA" id="ARBA00023209"/>
    </source>
</evidence>